<evidence type="ECO:0000256" key="4">
    <source>
        <dbReference type="ARBA" id="ARBA00034706"/>
    </source>
</evidence>
<dbReference type="CDD" id="cd03359">
    <property type="entry name" value="LbH_Dynactin_5"/>
    <property type="match status" value="1"/>
</dbReference>
<dbReference type="InterPro" id="IPR029063">
    <property type="entry name" value="SAM-dependent_MTases_sf"/>
</dbReference>
<proteinExistence type="inferred from homology"/>
<dbReference type="CDD" id="cd02440">
    <property type="entry name" value="AdoMet_MTases"/>
    <property type="match status" value="1"/>
</dbReference>
<protein>
    <recommendedName>
        <fullName evidence="5">Dynactin subunit 5</fullName>
    </recommendedName>
</protein>
<evidence type="ECO:0000313" key="6">
    <source>
        <dbReference type="Proteomes" id="UP000036681"/>
    </source>
</evidence>
<keyword evidence="2" id="KW-0963">Cytoplasm</keyword>
<evidence type="ECO:0000256" key="3">
    <source>
        <dbReference type="ARBA" id="ARBA00023212"/>
    </source>
</evidence>
<dbReference type="GO" id="GO:0005869">
    <property type="term" value="C:dynactin complex"/>
    <property type="evidence" value="ECO:0007669"/>
    <property type="project" value="TreeGrafter"/>
</dbReference>
<accession>A0A9J2PF43</accession>
<evidence type="ECO:0000256" key="5">
    <source>
        <dbReference type="ARBA" id="ARBA00034865"/>
    </source>
</evidence>
<dbReference type="Gene3D" id="2.160.10.10">
    <property type="entry name" value="Hexapeptide repeat proteins"/>
    <property type="match status" value="1"/>
</dbReference>
<comment type="similarity">
    <text evidence="4">Belongs to the dynactin subunits 5/6 family. Dynactin subunit 5 subfamily.</text>
</comment>
<evidence type="ECO:0000313" key="7">
    <source>
        <dbReference type="WBParaSite" id="ALUE_0000806301-mRNA-1"/>
    </source>
</evidence>
<evidence type="ECO:0000256" key="1">
    <source>
        <dbReference type="ARBA" id="ARBA00004245"/>
    </source>
</evidence>
<evidence type="ECO:0000256" key="2">
    <source>
        <dbReference type="ARBA" id="ARBA00022490"/>
    </source>
</evidence>
<dbReference type="PANTHER" id="PTHR46126:SF1">
    <property type="entry name" value="DYNACTIN SUBUNIT 5"/>
    <property type="match status" value="1"/>
</dbReference>
<dbReference type="SUPFAM" id="SSF51161">
    <property type="entry name" value="Trimeric LpxA-like enzymes"/>
    <property type="match status" value="1"/>
</dbReference>
<keyword evidence="3" id="KW-0206">Cytoskeleton</keyword>
<sequence length="521" mass="57827">MDVQPVHYDKTEYVETATGNKVNRKSKLYGSQNIILNGKSILMNDCVLRGDMNSIRAGKYCVVGERTVIRPSYKRFSKGLTFFPVHIGDHVFIENDCVIMAAQIGAYVHIGHDAVVGRSVILRDCVQVLPNTVVPPDAVIPPFSIVGGNPGVIVGELPESTQELMTQATRSFYDGFTPEVTMQLSIEEAEQQFIQLLDRIEPRKVAAFLDWIVDSFAVVDSAQARRKGFASIGGSDLPLWMSTEIVQADAVLRKIALEMRNELPVTAVLDSEVKYWPTSGLDSDCNPETTVHVDSFLYEEDDVDDLVDEGRLCRNYCAKCGSREIKPLTFISHSLSVDQLRYMFTALVPLSEAMSGRLIVDVGSRLGAVLYASYLYGGGRVSAVGIEINKEFCVLQKKMIEDNGMDHRITVINDDVRNQGEILASADVVVLNNVFCFFLPPQEQVSCWNFLYANIRGGAVIISNPTLEAVTEHLELPFSLSDWVTKVDTSHLAARFSGTSDELFEDCEKLTLYSVLHRTAK</sequence>
<comment type="subcellular location">
    <subcellularLocation>
        <location evidence="1">Cytoplasm</location>
        <location evidence="1">Cytoskeleton</location>
    </subcellularLocation>
</comment>
<keyword evidence="6" id="KW-1185">Reference proteome</keyword>
<dbReference type="SUPFAM" id="SSF53335">
    <property type="entry name" value="S-adenosyl-L-methionine-dependent methyltransferases"/>
    <property type="match status" value="1"/>
</dbReference>
<dbReference type="Pfam" id="PF21711">
    <property type="entry name" value="DCTN5"/>
    <property type="match status" value="1"/>
</dbReference>
<dbReference type="InterPro" id="IPR047125">
    <property type="entry name" value="DCTN5"/>
</dbReference>
<dbReference type="Proteomes" id="UP000036681">
    <property type="component" value="Unplaced"/>
</dbReference>
<organism evidence="6 7">
    <name type="scientific">Ascaris lumbricoides</name>
    <name type="common">Giant roundworm</name>
    <dbReference type="NCBI Taxonomy" id="6252"/>
    <lineage>
        <taxon>Eukaryota</taxon>
        <taxon>Metazoa</taxon>
        <taxon>Ecdysozoa</taxon>
        <taxon>Nematoda</taxon>
        <taxon>Chromadorea</taxon>
        <taxon>Rhabditida</taxon>
        <taxon>Spirurina</taxon>
        <taxon>Ascaridomorpha</taxon>
        <taxon>Ascaridoidea</taxon>
        <taxon>Ascarididae</taxon>
        <taxon>Ascaris</taxon>
    </lineage>
</organism>
<dbReference type="PANTHER" id="PTHR46126">
    <property type="entry name" value="DYNACTIN SUBUNIT 5"/>
    <property type="match status" value="1"/>
</dbReference>
<reference evidence="7" key="1">
    <citation type="submission" date="2023-03" db="UniProtKB">
        <authorList>
            <consortium name="WormBaseParasite"/>
        </authorList>
    </citation>
    <scope>IDENTIFICATION</scope>
</reference>
<dbReference type="Gene3D" id="3.40.50.150">
    <property type="entry name" value="Vaccinia Virus protein VP39"/>
    <property type="match status" value="1"/>
</dbReference>
<dbReference type="InterPro" id="IPR011004">
    <property type="entry name" value="Trimer_LpxA-like_sf"/>
</dbReference>
<name>A0A9J2PF43_ASCLU</name>
<dbReference type="WBParaSite" id="ALUE_0000806301-mRNA-1">
    <property type="protein sequence ID" value="ALUE_0000806301-mRNA-1"/>
    <property type="gene ID" value="ALUE_0000806301"/>
</dbReference>
<dbReference type="AlphaFoldDB" id="A0A9J2PF43"/>